<protein>
    <submittedName>
        <fullName evidence="1">Uncharacterized protein</fullName>
    </submittedName>
</protein>
<dbReference type="Proteomes" id="UP001060170">
    <property type="component" value="Chromosome 16"/>
</dbReference>
<proteinExistence type="predicted"/>
<reference evidence="2" key="1">
    <citation type="journal article" date="2018" name="BMC Genomics">
        <title>Genomic insights into host adaptation between the wheat stripe rust pathogen (Puccinia striiformis f. sp. tritici) and the barley stripe rust pathogen (Puccinia striiformis f. sp. hordei).</title>
        <authorList>
            <person name="Xia C."/>
            <person name="Wang M."/>
            <person name="Yin C."/>
            <person name="Cornejo O.E."/>
            <person name="Hulbert S.H."/>
            <person name="Chen X."/>
        </authorList>
    </citation>
    <scope>NUCLEOTIDE SEQUENCE [LARGE SCALE GENOMIC DNA]</scope>
    <source>
        <strain evidence="2">93-210</strain>
    </source>
</reference>
<comment type="caution">
    <text evidence="1">The sequence shown here is derived from an EMBL/GenBank/DDBJ whole genome shotgun (WGS) entry which is preliminary data.</text>
</comment>
<organism evidence="1 2">
    <name type="scientific">Puccinia striiformis f. sp. tritici</name>
    <dbReference type="NCBI Taxonomy" id="168172"/>
    <lineage>
        <taxon>Eukaryota</taxon>
        <taxon>Fungi</taxon>
        <taxon>Dikarya</taxon>
        <taxon>Basidiomycota</taxon>
        <taxon>Pucciniomycotina</taxon>
        <taxon>Pucciniomycetes</taxon>
        <taxon>Pucciniales</taxon>
        <taxon>Pucciniaceae</taxon>
        <taxon>Puccinia</taxon>
    </lineage>
</organism>
<gene>
    <name evidence="1" type="ORF">MJO28_015073</name>
</gene>
<accession>A0ACC0DTA9</accession>
<evidence type="ECO:0000313" key="2">
    <source>
        <dbReference type="Proteomes" id="UP001060170"/>
    </source>
</evidence>
<sequence length="739" mass="82218">MLWSTVEAFAPTAGEFDHCWYGNPLAKQSNLLPPEHFTMPSSNGIPSALPPDIRQECNLPQYSSTLLSNPSLLEYANLILPSTGFLNSPNSFLVPGPGGSSEIHQGVHEFVPSLIQPPLPSHVGDGSTFGLDQIFSNQNGRLLVPEIGGSSESHQSDHEFVSSLIHPPFPPHVEDGSIFGLDQIFSNQNERLLVPEIGGSSESHQGVHEFVSSLIQTPSPSHVGDGSMFGLDQGFSSQNELNQNFVGINNAIPEDIFSTKSSRSSTGPSEDELTTTAAVPSLEQKTEPGFSLPSSILPSGQVVGSLINEFRSRFKQFQQSPENWVRPNGQMVPHPSLPYMLGARLQAYPGQVSRVLVAPNGPKQKPHTILTLYTFLIGCVYDLHTTELKQLNIPASEHSLQHRKLLKWLDNEIHSPARGLPVFGTLTSPLSLKVGEEEFGTMQLKLIDYFSIANSQKYKLAPKMASIALETFQDDYVILMQPSKAIEEKSIKNPTDPNFQKIHSYLSKVPYSRTLTPRFQGTSAKLLSACRLLFEVKMEKLHVTQVSGHITSCHPHWPVAVYYPRNNPALKTLRIVGDGKTKMIASRKLQRMFYTLTGLAQYLHTQLLKKWEMRADYAEIMFRSFFTWLMDEIFEPHNSLPILGLVDIAGNAAPWDLPGHNPASSFGTVQLVLIRYFSQKEHRQNQKEHRQSMKDTVAFLLATWYQSNPPNDGSKYFKHVHQSLGSISGSQLKRNVKKV</sequence>
<reference evidence="1 2" key="3">
    <citation type="journal article" date="2022" name="Microbiol. Spectr.">
        <title>Folding features and dynamics of 3D genome architecture in plant fungal pathogens.</title>
        <authorList>
            <person name="Xia C."/>
        </authorList>
    </citation>
    <scope>NUCLEOTIDE SEQUENCE [LARGE SCALE GENOMIC DNA]</scope>
    <source>
        <strain evidence="1 2">93-210</strain>
    </source>
</reference>
<name>A0ACC0DTA9_9BASI</name>
<dbReference type="EMBL" id="CM045880">
    <property type="protein sequence ID" value="KAI7938153.1"/>
    <property type="molecule type" value="Genomic_DNA"/>
</dbReference>
<reference evidence="2" key="2">
    <citation type="journal article" date="2018" name="Mol. Plant Microbe Interact.">
        <title>Genome sequence resources for the wheat stripe rust pathogen (Puccinia striiformis f. sp. tritici) and the barley stripe rust pathogen (Puccinia striiformis f. sp. hordei).</title>
        <authorList>
            <person name="Xia C."/>
            <person name="Wang M."/>
            <person name="Yin C."/>
            <person name="Cornejo O.E."/>
            <person name="Hulbert S.H."/>
            <person name="Chen X."/>
        </authorList>
    </citation>
    <scope>NUCLEOTIDE SEQUENCE [LARGE SCALE GENOMIC DNA]</scope>
    <source>
        <strain evidence="2">93-210</strain>
    </source>
</reference>
<keyword evidence="2" id="KW-1185">Reference proteome</keyword>
<evidence type="ECO:0000313" key="1">
    <source>
        <dbReference type="EMBL" id="KAI7938153.1"/>
    </source>
</evidence>